<comment type="subcellular location">
    <subcellularLocation>
        <location evidence="1">Membrane</location>
    </subcellularLocation>
</comment>
<dbReference type="GO" id="GO:0001653">
    <property type="term" value="F:peptide receptor activity"/>
    <property type="evidence" value="ECO:0007669"/>
    <property type="project" value="TreeGrafter"/>
</dbReference>
<feature type="region of interest" description="Disordered" evidence="7">
    <location>
        <begin position="132"/>
        <end position="188"/>
    </location>
</feature>
<dbReference type="PROSITE" id="PS50125">
    <property type="entry name" value="GUANYLATE_CYCLASE_2"/>
    <property type="match status" value="1"/>
</dbReference>
<dbReference type="AlphaFoldDB" id="A0A813NA80"/>
<evidence type="ECO:0000256" key="3">
    <source>
        <dbReference type="ARBA" id="ARBA00022741"/>
    </source>
</evidence>
<evidence type="ECO:0000313" key="9">
    <source>
        <dbReference type="EMBL" id="CAF0732688.1"/>
    </source>
</evidence>
<keyword evidence="6" id="KW-0456">Lyase</keyword>
<protein>
    <recommendedName>
        <fullName evidence="8">Guanylate cyclase domain-containing protein</fullName>
    </recommendedName>
</protein>
<evidence type="ECO:0000256" key="1">
    <source>
        <dbReference type="ARBA" id="ARBA00004370"/>
    </source>
</evidence>
<feature type="compositionally biased region" description="Polar residues" evidence="7">
    <location>
        <begin position="402"/>
        <end position="419"/>
    </location>
</feature>
<accession>A0A813NA80</accession>
<dbReference type="InterPro" id="IPR050401">
    <property type="entry name" value="Cyclic_nucleotide_synthase"/>
</dbReference>
<evidence type="ECO:0000256" key="2">
    <source>
        <dbReference type="ARBA" id="ARBA00022692"/>
    </source>
</evidence>
<comment type="caution">
    <text evidence="9">The sequence shown here is derived from an EMBL/GenBank/DDBJ whole genome shotgun (WGS) entry which is preliminary data.</text>
</comment>
<dbReference type="Pfam" id="PF00211">
    <property type="entry name" value="Guanylate_cyc"/>
    <property type="match status" value="1"/>
</dbReference>
<dbReference type="InterPro" id="IPR029787">
    <property type="entry name" value="Nucleotide_cyclase"/>
</dbReference>
<dbReference type="SUPFAM" id="SSF55073">
    <property type="entry name" value="Nucleotide cyclase"/>
    <property type="match status" value="1"/>
</dbReference>
<evidence type="ECO:0000259" key="8">
    <source>
        <dbReference type="PROSITE" id="PS50125"/>
    </source>
</evidence>
<sequence>MSIQYTAESALHLLEELYRAIDLSSQQQSPMSIDDSENLVQTLCHLSQLINHINQTGMCEQTPHLDRNQFNRKKMKTFITPHLNNYDENIYKDLVSIVPPHFQQSYGGCVLYHPIRIIASDKPIVLHENDFASRSRSRGSRLSRQSRRSSRRSSRSSRREHQRAHSRGHSRSRSRRGSSNIETKADSSYMAVAGIQDRSIQPHRRESTTSQSTTYSLSIADDLVNEMKNPLGLNHAEIVAGLALELVKSSKRVINPVTKQPFRVKFGFHSGPAVGGIVGAKNYQYCLFGDTINTASRITTTGEPGRVHISDTSYALLKDSQYFETQHRGKTELKGKGTSETYWLIGPTPAYTSLIDQDQYDMEDEESNALSYQQATKAENNAPRSFANTSPNGHLAPVSRTPVKSNINKRPSLTGSQCPFSGHKIGSEPFGM</sequence>
<keyword evidence="2" id="KW-0812">Transmembrane</keyword>
<dbReference type="PANTHER" id="PTHR11920:SF335">
    <property type="entry name" value="GUANYLATE CYCLASE"/>
    <property type="match status" value="1"/>
</dbReference>
<evidence type="ECO:0000256" key="6">
    <source>
        <dbReference type="ARBA" id="ARBA00023239"/>
    </source>
</evidence>
<feature type="compositionally biased region" description="Polar residues" evidence="7">
    <location>
        <begin position="377"/>
        <end position="392"/>
    </location>
</feature>
<dbReference type="PANTHER" id="PTHR11920">
    <property type="entry name" value="GUANYLYL CYCLASE"/>
    <property type="match status" value="1"/>
</dbReference>
<feature type="domain" description="Guanylate cyclase" evidence="8">
    <location>
        <begin position="235"/>
        <end position="299"/>
    </location>
</feature>
<proteinExistence type="predicted"/>
<keyword evidence="4" id="KW-1133">Transmembrane helix</keyword>
<dbReference type="GO" id="GO:0007168">
    <property type="term" value="P:receptor guanylyl cyclase signaling pathway"/>
    <property type="evidence" value="ECO:0007669"/>
    <property type="project" value="TreeGrafter"/>
</dbReference>
<dbReference type="GO" id="GO:0035556">
    <property type="term" value="P:intracellular signal transduction"/>
    <property type="evidence" value="ECO:0007669"/>
    <property type="project" value="InterPro"/>
</dbReference>
<evidence type="ECO:0000256" key="7">
    <source>
        <dbReference type="SAM" id="MobiDB-lite"/>
    </source>
</evidence>
<name>A0A813NA80_9BILA</name>
<organism evidence="9 10">
    <name type="scientific">Adineta steineri</name>
    <dbReference type="NCBI Taxonomy" id="433720"/>
    <lineage>
        <taxon>Eukaryota</taxon>
        <taxon>Metazoa</taxon>
        <taxon>Spiralia</taxon>
        <taxon>Gnathifera</taxon>
        <taxon>Rotifera</taxon>
        <taxon>Eurotatoria</taxon>
        <taxon>Bdelloidea</taxon>
        <taxon>Adinetida</taxon>
        <taxon>Adinetidae</taxon>
        <taxon>Adineta</taxon>
    </lineage>
</organism>
<evidence type="ECO:0000256" key="5">
    <source>
        <dbReference type="ARBA" id="ARBA00023136"/>
    </source>
</evidence>
<evidence type="ECO:0000256" key="4">
    <source>
        <dbReference type="ARBA" id="ARBA00022989"/>
    </source>
</evidence>
<dbReference type="Gene3D" id="3.30.70.1230">
    <property type="entry name" value="Nucleotide cyclase"/>
    <property type="match status" value="1"/>
</dbReference>
<keyword evidence="3" id="KW-0547">Nucleotide-binding</keyword>
<gene>
    <name evidence="9" type="ORF">IZO911_LOCUS2980</name>
</gene>
<dbReference type="GO" id="GO:0000166">
    <property type="term" value="F:nucleotide binding"/>
    <property type="evidence" value="ECO:0007669"/>
    <property type="project" value="UniProtKB-KW"/>
</dbReference>
<dbReference type="Proteomes" id="UP000663860">
    <property type="component" value="Unassembled WGS sequence"/>
</dbReference>
<evidence type="ECO:0000313" key="10">
    <source>
        <dbReference type="Proteomes" id="UP000663860"/>
    </source>
</evidence>
<dbReference type="SMART" id="SM00044">
    <property type="entry name" value="CYCc"/>
    <property type="match status" value="1"/>
</dbReference>
<feature type="compositionally biased region" description="Basic residues" evidence="7">
    <location>
        <begin position="135"/>
        <end position="176"/>
    </location>
</feature>
<dbReference type="EMBL" id="CAJNOE010000015">
    <property type="protein sequence ID" value="CAF0732688.1"/>
    <property type="molecule type" value="Genomic_DNA"/>
</dbReference>
<reference evidence="9" key="1">
    <citation type="submission" date="2021-02" db="EMBL/GenBank/DDBJ databases">
        <authorList>
            <person name="Nowell W R."/>
        </authorList>
    </citation>
    <scope>NUCLEOTIDE SEQUENCE</scope>
</reference>
<dbReference type="GO" id="GO:0005886">
    <property type="term" value="C:plasma membrane"/>
    <property type="evidence" value="ECO:0007669"/>
    <property type="project" value="TreeGrafter"/>
</dbReference>
<keyword evidence="5" id="KW-0472">Membrane</keyword>
<dbReference type="CDD" id="cd07302">
    <property type="entry name" value="CHD"/>
    <property type="match status" value="1"/>
</dbReference>
<dbReference type="GO" id="GO:0004383">
    <property type="term" value="F:guanylate cyclase activity"/>
    <property type="evidence" value="ECO:0007669"/>
    <property type="project" value="TreeGrafter"/>
</dbReference>
<dbReference type="GO" id="GO:0004016">
    <property type="term" value="F:adenylate cyclase activity"/>
    <property type="evidence" value="ECO:0007669"/>
    <property type="project" value="TreeGrafter"/>
</dbReference>
<dbReference type="InterPro" id="IPR001054">
    <property type="entry name" value="A/G_cyclase"/>
</dbReference>
<feature type="region of interest" description="Disordered" evidence="7">
    <location>
        <begin position="377"/>
        <end position="432"/>
    </location>
</feature>